<comment type="caution">
    <text evidence="3">The sequence shown here is derived from an EMBL/GenBank/DDBJ whole genome shotgun (WGS) entry which is preliminary data.</text>
</comment>
<dbReference type="AlphaFoldDB" id="A0ABD3QEW4"/>
<evidence type="ECO:0000313" key="4">
    <source>
        <dbReference type="Proteomes" id="UP001516023"/>
    </source>
</evidence>
<feature type="compositionally biased region" description="Polar residues" evidence="1">
    <location>
        <begin position="109"/>
        <end position="124"/>
    </location>
</feature>
<keyword evidence="2" id="KW-0812">Transmembrane</keyword>
<name>A0ABD3QEW4_9STRA</name>
<protein>
    <submittedName>
        <fullName evidence="3">Uncharacterized protein</fullName>
    </submittedName>
</protein>
<evidence type="ECO:0000313" key="3">
    <source>
        <dbReference type="EMBL" id="KAL3798983.1"/>
    </source>
</evidence>
<feature type="compositionally biased region" description="Low complexity" evidence="1">
    <location>
        <begin position="160"/>
        <end position="170"/>
    </location>
</feature>
<feature type="region of interest" description="Disordered" evidence="1">
    <location>
        <begin position="872"/>
        <end position="891"/>
    </location>
</feature>
<feature type="compositionally biased region" description="Polar residues" evidence="1">
    <location>
        <begin position="872"/>
        <end position="882"/>
    </location>
</feature>
<reference evidence="3 4" key="1">
    <citation type="journal article" date="2020" name="G3 (Bethesda)">
        <title>Improved Reference Genome for Cyclotella cryptica CCMP332, a Model for Cell Wall Morphogenesis, Salinity Adaptation, and Lipid Production in Diatoms (Bacillariophyta).</title>
        <authorList>
            <person name="Roberts W.R."/>
            <person name="Downey K.M."/>
            <person name="Ruck E.C."/>
            <person name="Traller J.C."/>
            <person name="Alverson A.J."/>
        </authorList>
    </citation>
    <scope>NUCLEOTIDE SEQUENCE [LARGE SCALE GENOMIC DNA]</scope>
    <source>
        <strain evidence="3 4">CCMP332</strain>
    </source>
</reference>
<feature type="transmembrane region" description="Helical" evidence="2">
    <location>
        <begin position="234"/>
        <end position="254"/>
    </location>
</feature>
<dbReference type="Proteomes" id="UP001516023">
    <property type="component" value="Unassembled WGS sequence"/>
</dbReference>
<evidence type="ECO:0000256" key="2">
    <source>
        <dbReference type="SAM" id="Phobius"/>
    </source>
</evidence>
<sequence length="891" mass="97608">MRDAENKGSQALTVRDPDSEHDTSRERFDMEGGAGPPRPELLHDSDGGPPLDSAAATMTMFEKTKGADGKRRPAGLELIGGTDSHMGPTVRFEEKFSRKMMDEERRAETNNSHLSLDDGSSTSAPEDHDGSLQCTAVINPRFMNYQSGGGDGTRSITTAVGSSSGVSSGGTIDASTSTGNQTIVTATTVATTQDGTIPMQHDTSVRGIAEAYLVDDELIFATPAKPWWKQRRTMLLLALVISAIVVAIALGIILSSGDTTTTVQLNGIVSPSPSISVSPTSTMIPSSSPTNCADIIASSAQRITLLNPNPRFVSTAIDGRNLLVASIWNSDSTVSRSFYVEFYSLEDGSWERIGHFIKGDIDWRIDQFFDLYFNTAISGKTAVVGVPSGGNFVDDWSKSGEIFVYKQNSFGLWEEVDPPLPSNRTGYCSFGESVDIDGTLLVVTDEWECNAMASSNAAYIFRQDGNKWNEIQALHREGSASIGLIAVTGNTIAVADGFSDMMPFIDIYAVDQSVNNVTHTQRIEPVVRSILFLSLEGNRLLSVVTTDREDATYEQTMMVYAKEDATKRFTLIQSLNTSLYGDGTIGQNFAFDGNLLVIEGYNSTHIFSWQLDGTLVETLTLDQSYNRYQLSENSLIGVTDNVVHSMSFEGCMNDMPTGAPSVSESSHTCEWVNVTFSCNPDRRLQVYSIDTACIVLSEDLPYYGFWEARIETREFLEIDAEIVATYKKPDDAPALDVYNGLDHQYSVEYSDCIYPGQYQFVFRAESSGNAQPYYIHYRVETNGKLIAQEQVSLEPYRDEIDKRHEFSIPFDPSEGNFPTGGPLTPKPTMSPNTPYPTWSASNSTTWRPTSFKIMPVPTARPANFTPVLTAMPGNSLQPSTSPELILPALDE</sequence>
<dbReference type="InterPro" id="IPR015915">
    <property type="entry name" value="Kelch-typ_b-propeller"/>
</dbReference>
<feature type="region of interest" description="Disordered" evidence="1">
    <location>
        <begin position="148"/>
        <end position="177"/>
    </location>
</feature>
<keyword evidence="2" id="KW-1133">Transmembrane helix</keyword>
<keyword evidence="2" id="KW-0472">Membrane</keyword>
<feature type="compositionally biased region" description="Basic and acidic residues" evidence="1">
    <location>
        <begin position="62"/>
        <end position="71"/>
    </location>
</feature>
<feature type="compositionally biased region" description="Basic and acidic residues" evidence="1">
    <location>
        <begin position="15"/>
        <end position="30"/>
    </location>
</feature>
<evidence type="ECO:0000256" key="1">
    <source>
        <dbReference type="SAM" id="MobiDB-lite"/>
    </source>
</evidence>
<organism evidence="3 4">
    <name type="scientific">Cyclotella cryptica</name>
    <dbReference type="NCBI Taxonomy" id="29204"/>
    <lineage>
        <taxon>Eukaryota</taxon>
        <taxon>Sar</taxon>
        <taxon>Stramenopiles</taxon>
        <taxon>Ochrophyta</taxon>
        <taxon>Bacillariophyta</taxon>
        <taxon>Coscinodiscophyceae</taxon>
        <taxon>Thalassiosirophycidae</taxon>
        <taxon>Stephanodiscales</taxon>
        <taxon>Stephanodiscaceae</taxon>
        <taxon>Cyclotella</taxon>
    </lineage>
</organism>
<feature type="region of interest" description="Disordered" evidence="1">
    <location>
        <begin position="808"/>
        <end position="830"/>
    </location>
</feature>
<proteinExistence type="predicted"/>
<dbReference type="Gene3D" id="2.120.10.80">
    <property type="entry name" value="Kelch-type beta propeller"/>
    <property type="match status" value="1"/>
</dbReference>
<accession>A0ABD3QEW4</accession>
<gene>
    <name evidence="3" type="ORF">HJC23_005122</name>
</gene>
<feature type="region of interest" description="Disordered" evidence="1">
    <location>
        <begin position="100"/>
        <end position="131"/>
    </location>
</feature>
<dbReference type="SUPFAM" id="SSF101898">
    <property type="entry name" value="NHL repeat"/>
    <property type="match status" value="1"/>
</dbReference>
<keyword evidence="4" id="KW-1185">Reference proteome</keyword>
<feature type="region of interest" description="Disordered" evidence="1">
    <location>
        <begin position="1"/>
        <end position="88"/>
    </location>
</feature>
<dbReference type="EMBL" id="JABMIG020000042">
    <property type="protein sequence ID" value="KAL3798983.1"/>
    <property type="molecule type" value="Genomic_DNA"/>
</dbReference>